<comment type="caution">
    <text evidence="1">The sequence shown here is derived from an EMBL/GenBank/DDBJ whole genome shotgun (WGS) entry which is preliminary data.</text>
</comment>
<name>A0A0G0EAN4_9BACT</name>
<feature type="non-terminal residue" evidence="1">
    <location>
        <position position="161"/>
    </location>
</feature>
<dbReference type="Proteomes" id="UP000033866">
    <property type="component" value="Unassembled WGS sequence"/>
</dbReference>
<dbReference type="AlphaFoldDB" id="A0A0G0EAN4"/>
<organism evidence="1 2">
    <name type="scientific">candidate division WS6 bacterium GW2011_GWE1_34_7</name>
    <dbReference type="NCBI Taxonomy" id="1619093"/>
    <lineage>
        <taxon>Bacteria</taxon>
        <taxon>Candidatus Dojkabacteria</taxon>
    </lineage>
</organism>
<sequence length="161" mass="17896">MLDYILVIYSTYMNMKKKGGILILFLLFALFTSKVHGADASFSFYPSSGIVENVQEGFTVDVLINSGGYELSKARAVIKFDPSVLQLTQASRNNTLFELWPTDQSTTDNGNGIVMLTGYTTSDGVTSFYKTQTSSDVFARLKFDIVDESAEEILLRFEYSG</sequence>
<evidence type="ECO:0000313" key="2">
    <source>
        <dbReference type="Proteomes" id="UP000033866"/>
    </source>
</evidence>
<reference evidence="1 2" key="1">
    <citation type="journal article" date="2015" name="Nature">
        <title>rRNA introns, odd ribosomes, and small enigmatic genomes across a large radiation of phyla.</title>
        <authorList>
            <person name="Brown C.T."/>
            <person name="Hug L.A."/>
            <person name="Thomas B.C."/>
            <person name="Sharon I."/>
            <person name="Castelle C.J."/>
            <person name="Singh A."/>
            <person name="Wilkins M.J."/>
            <person name="Williams K.H."/>
            <person name="Banfield J.F."/>
        </authorList>
    </citation>
    <scope>NUCLEOTIDE SEQUENCE [LARGE SCALE GENOMIC DNA]</scope>
</reference>
<dbReference type="Gene3D" id="2.60.40.680">
    <property type="match status" value="1"/>
</dbReference>
<dbReference type="SUPFAM" id="SSF49384">
    <property type="entry name" value="Carbohydrate-binding domain"/>
    <property type="match status" value="1"/>
</dbReference>
<dbReference type="GO" id="GO:0030246">
    <property type="term" value="F:carbohydrate binding"/>
    <property type="evidence" value="ECO:0007669"/>
    <property type="project" value="InterPro"/>
</dbReference>
<gene>
    <name evidence="1" type="ORF">UR61_C0046G0001</name>
</gene>
<proteinExistence type="predicted"/>
<dbReference type="InterPro" id="IPR008965">
    <property type="entry name" value="CBM2/CBM3_carb-bd_dom_sf"/>
</dbReference>
<evidence type="ECO:0008006" key="3">
    <source>
        <dbReference type="Google" id="ProtNLM"/>
    </source>
</evidence>
<protein>
    <recommendedName>
        <fullName evidence="3">Cohesin domain-containing protein</fullName>
    </recommendedName>
</protein>
<dbReference type="EMBL" id="LBPV01000046">
    <property type="protein sequence ID" value="KKP64427.1"/>
    <property type="molecule type" value="Genomic_DNA"/>
</dbReference>
<evidence type="ECO:0000313" key="1">
    <source>
        <dbReference type="EMBL" id="KKP64427.1"/>
    </source>
</evidence>
<accession>A0A0G0EAN4</accession>